<dbReference type="InterPro" id="IPR001453">
    <property type="entry name" value="MoaB/Mog_dom"/>
</dbReference>
<proteinExistence type="predicted"/>
<dbReference type="Proteomes" id="UP000243807">
    <property type="component" value="Chromosome"/>
</dbReference>
<evidence type="ECO:0000313" key="3">
    <source>
        <dbReference type="Proteomes" id="UP000243807"/>
    </source>
</evidence>
<reference evidence="2 3" key="1">
    <citation type="submission" date="2017-01" db="EMBL/GenBank/DDBJ databases">
        <title>Draft sequence of Acidihalobacter ferrooxidans strain DSM 14175 (strain V8).</title>
        <authorList>
            <person name="Khaleque H.N."/>
            <person name="Ramsay J.P."/>
            <person name="Murphy R.J.T."/>
            <person name="Kaksonen A.H."/>
            <person name="Boxall N.J."/>
            <person name="Watkin E.L.J."/>
        </authorList>
    </citation>
    <scope>NUCLEOTIDE SEQUENCE [LARGE SCALE GENOMIC DNA]</scope>
    <source>
        <strain evidence="2 3">V8</strain>
    </source>
</reference>
<accession>A0A1P8UEC2</accession>
<dbReference type="PANTHER" id="PTHR13939">
    <property type="entry name" value="NICOTINAMIDE-NUCLEOTIDE AMIDOHYDROLASE PNCC"/>
    <property type="match status" value="1"/>
</dbReference>
<dbReference type="SUPFAM" id="SSF53218">
    <property type="entry name" value="Molybdenum cofactor biosynthesis proteins"/>
    <property type="match status" value="1"/>
</dbReference>
<dbReference type="RefSeq" id="WP_076835659.1">
    <property type="nucleotide sequence ID" value="NZ_CP019434.1"/>
</dbReference>
<protein>
    <submittedName>
        <fullName evidence="2">Competence/damage-inducible protein A</fullName>
    </submittedName>
</protein>
<dbReference type="InterPro" id="IPR050101">
    <property type="entry name" value="CinA"/>
</dbReference>
<sequence length="246" mass="27222">MNIGLVLIGDELLSGKRQDKHFAHMREVLAARGLDIAWVRIVGDERERLTRTLRETFASGDIVFSFGGIGGTPDDLTRECAAAALGRPIERHPEAVAILEERFGAHAYPLRIRMAELPAGATLIPNPINRIPGFSLGDHHFVPGFPNMAWPMAEQVLDTRYAHLFDATPPQEHRLCVDGAQESQLIPLMEAVLAEHPGLKLSSLPNTEQRNQIELGVRGRAAQARSALDQLQNGLDTLGLRWRRLD</sequence>
<dbReference type="Gene3D" id="3.40.980.10">
    <property type="entry name" value="MoaB/Mog-like domain"/>
    <property type="match status" value="1"/>
</dbReference>
<keyword evidence="3" id="KW-1185">Reference proteome</keyword>
<dbReference type="Pfam" id="PF00994">
    <property type="entry name" value="MoCF_biosynth"/>
    <property type="match status" value="1"/>
</dbReference>
<name>A0A1P8UEC2_9GAMM</name>
<dbReference type="CDD" id="cd00885">
    <property type="entry name" value="cinA"/>
    <property type="match status" value="1"/>
</dbReference>
<evidence type="ECO:0000313" key="2">
    <source>
        <dbReference type="EMBL" id="APZ42197.1"/>
    </source>
</evidence>
<dbReference type="OrthoDB" id="9801454at2"/>
<dbReference type="PANTHER" id="PTHR13939:SF0">
    <property type="entry name" value="NMN AMIDOHYDROLASE-LIKE PROTEIN YFAY"/>
    <property type="match status" value="1"/>
</dbReference>
<dbReference type="InterPro" id="IPR036425">
    <property type="entry name" value="MoaB/Mog-like_dom_sf"/>
</dbReference>
<dbReference type="EMBL" id="CP019434">
    <property type="protein sequence ID" value="APZ42197.1"/>
    <property type="molecule type" value="Genomic_DNA"/>
</dbReference>
<dbReference type="SMART" id="SM00852">
    <property type="entry name" value="MoCF_biosynth"/>
    <property type="match status" value="1"/>
</dbReference>
<dbReference type="STRING" id="1765967.BW247_03060"/>
<organism evidence="2 3">
    <name type="scientific">Acidihalobacter ferrooxydans</name>
    <dbReference type="NCBI Taxonomy" id="1765967"/>
    <lineage>
        <taxon>Bacteria</taxon>
        <taxon>Pseudomonadati</taxon>
        <taxon>Pseudomonadota</taxon>
        <taxon>Gammaproteobacteria</taxon>
        <taxon>Chromatiales</taxon>
        <taxon>Ectothiorhodospiraceae</taxon>
        <taxon>Acidihalobacter</taxon>
    </lineage>
</organism>
<evidence type="ECO:0000259" key="1">
    <source>
        <dbReference type="SMART" id="SM00852"/>
    </source>
</evidence>
<gene>
    <name evidence="2" type="ORF">BW247_03060</name>
</gene>
<dbReference type="AlphaFoldDB" id="A0A1P8UEC2"/>
<feature type="domain" description="MoaB/Mog" evidence="1">
    <location>
        <begin position="4"/>
        <end position="164"/>
    </location>
</feature>
<dbReference type="KEGG" id="afy:BW247_03060"/>